<name>A0A645C9U5_9ZZZZ</name>
<gene>
    <name evidence="2" type="ORF">SDC9_120678</name>
</gene>
<feature type="region of interest" description="Disordered" evidence="1">
    <location>
        <begin position="107"/>
        <end position="144"/>
    </location>
</feature>
<dbReference type="EMBL" id="VSSQ01025512">
    <property type="protein sequence ID" value="MPM73696.1"/>
    <property type="molecule type" value="Genomic_DNA"/>
</dbReference>
<feature type="compositionally biased region" description="Low complexity" evidence="1">
    <location>
        <begin position="48"/>
        <end position="57"/>
    </location>
</feature>
<feature type="region of interest" description="Disordered" evidence="1">
    <location>
        <begin position="31"/>
        <end position="85"/>
    </location>
</feature>
<comment type="caution">
    <text evidence="2">The sequence shown here is derived from an EMBL/GenBank/DDBJ whole genome shotgun (WGS) entry which is preliminary data.</text>
</comment>
<feature type="compositionally biased region" description="Polar residues" evidence="1">
    <location>
        <begin position="125"/>
        <end position="143"/>
    </location>
</feature>
<evidence type="ECO:0000313" key="2">
    <source>
        <dbReference type="EMBL" id="MPM73696.1"/>
    </source>
</evidence>
<proteinExistence type="predicted"/>
<evidence type="ECO:0000256" key="1">
    <source>
        <dbReference type="SAM" id="MobiDB-lite"/>
    </source>
</evidence>
<reference evidence="2" key="1">
    <citation type="submission" date="2019-08" db="EMBL/GenBank/DDBJ databases">
        <authorList>
            <person name="Kucharzyk K."/>
            <person name="Murdoch R.W."/>
            <person name="Higgins S."/>
            <person name="Loffler F."/>
        </authorList>
    </citation>
    <scope>NUCLEOTIDE SEQUENCE</scope>
</reference>
<protein>
    <submittedName>
        <fullName evidence="2">Uncharacterized protein</fullName>
    </submittedName>
</protein>
<organism evidence="2">
    <name type="scientific">bioreactor metagenome</name>
    <dbReference type="NCBI Taxonomy" id="1076179"/>
    <lineage>
        <taxon>unclassified sequences</taxon>
        <taxon>metagenomes</taxon>
        <taxon>ecological metagenomes</taxon>
    </lineage>
</organism>
<sequence>MIRRVLIGAMLGSPEVCWANSSRVTEPAAVPASSVRWVSNRSSRRTSPRSAASASSSPLKVLVSEPISKRLSGPTSPNPAHAGCPSRIRTTLMALKSVPGARAAVASRARTASPVGVPSAAGRGPSTSSIKAPTSAPISSSNHGPIRWSMTCSMGLGL</sequence>
<accession>A0A645C9U5</accession>
<dbReference type="AlphaFoldDB" id="A0A645C9U5"/>